<evidence type="ECO:0000259" key="5">
    <source>
        <dbReference type="SMART" id="SM01376"/>
    </source>
</evidence>
<keyword evidence="6" id="KW-0542">Nucleomorph</keyword>
<dbReference type="Pfam" id="PF01287">
    <property type="entry name" value="eIF-5a"/>
    <property type="match status" value="1"/>
</dbReference>
<organism evidence="6 7">
    <name type="scientific">Chroomonas mesostigmatica CCMP1168</name>
    <dbReference type="NCBI Taxonomy" id="1195612"/>
    <lineage>
        <taxon>Eukaryota</taxon>
        <taxon>Cryptophyceae</taxon>
        <taxon>Pyrenomonadales</taxon>
        <taxon>Chroomonadaceae</taxon>
        <taxon>Chroomonas</taxon>
    </lineage>
</organism>
<comment type="similarity">
    <text evidence="1 4">Belongs to the eIF-5A family.</text>
</comment>
<accession>J7GAC3</accession>
<dbReference type="Gene3D" id="2.40.50.140">
    <property type="entry name" value="Nucleic acid-binding proteins"/>
    <property type="match status" value="1"/>
</dbReference>
<dbReference type="GO" id="GO:0003743">
    <property type="term" value="F:translation initiation factor activity"/>
    <property type="evidence" value="ECO:0007669"/>
    <property type="project" value="UniProtKB-KW"/>
</dbReference>
<dbReference type="GO" id="GO:0003746">
    <property type="term" value="F:translation elongation factor activity"/>
    <property type="evidence" value="ECO:0007669"/>
    <property type="project" value="UniProtKB-UniRule"/>
</dbReference>
<name>J7GAC3_9CRYP</name>
<dbReference type="NCBIfam" id="TIGR00037">
    <property type="entry name" value="eIF_5A"/>
    <property type="match status" value="1"/>
</dbReference>
<dbReference type="SMART" id="SM01376">
    <property type="entry name" value="eIF-5a"/>
    <property type="match status" value="1"/>
</dbReference>
<evidence type="ECO:0000256" key="3">
    <source>
        <dbReference type="ARBA" id="ARBA00023071"/>
    </source>
</evidence>
<dbReference type="CDD" id="cd04468">
    <property type="entry name" value="S1_eIF5A"/>
    <property type="match status" value="1"/>
</dbReference>
<dbReference type="PROSITE" id="PS00302">
    <property type="entry name" value="IF5A_HYPUSINE"/>
    <property type="match status" value="1"/>
</dbReference>
<dbReference type="GO" id="GO:0003723">
    <property type="term" value="F:RNA binding"/>
    <property type="evidence" value="ECO:0007669"/>
    <property type="project" value="InterPro"/>
</dbReference>
<dbReference type="Proteomes" id="UP000243348">
    <property type="component" value="Nucleomorph 2"/>
</dbReference>
<feature type="domain" description="Translation initiation factor 5A C-terminal" evidence="5">
    <location>
        <begin position="83"/>
        <end position="153"/>
    </location>
</feature>
<dbReference type="FunFam" id="2.40.50.140:FF:000034">
    <property type="entry name" value="Eukaryotic translation initiation factor 5A"/>
    <property type="match status" value="1"/>
</dbReference>
<keyword evidence="2 4" id="KW-0648">Protein biosynthesis</keyword>
<dbReference type="SUPFAM" id="SSF50249">
    <property type="entry name" value="Nucleic acid-binding proteins"/>
    <property type="match status" value="1"/>
</dbReference>
<comment type="PTM">
    <text evidence="4">eIF-5A seems to be the only eukaryotic protein to have a hypusine residue which is a post-translational modification of a lysine by the addition of a butylamino group.</text>
</comment>
<dbReference type="InterPro" id="IPR019769">
    <property type="entry name" value="Trans_elong_IF5A_hypusine_site"/>
</dbReference>
<gene>
    <name evidence="6" type="primary">eif5A</name>
    <name evidence="6" type="ORF">CMESO_258</name>
</gene>
<dbReference type="PIRSF" id="PIRSF003025">
    <property type="entry name" value="eIF5A"/>
    <property type="match status" value="1"/>
</dbReference>
<dbReference type="AlphaFoldDB" id="J7GAC3"/>
<keyword evidence="3 4" id="KW-0385">Hypusine</keyword>
<keyword evidence="6" id="KW-0396">Initiation factor</keyword>
<dbReference type="InterPro" id="IPR014722">
    <property type="entry name" value="Rib_uL2_dom2"/>
</dbReference>
<dbReference type="Pfam" id="PF21485">
    <property type="entry name" value="IF5A-like_N"/>
    <property type="match status" value="1"/>
</dbReference>
<geneLocation type="nucleomorph" evidence="6"/>
<comment type="function">
    <text evidence="4">Translation factor that promotes translation elongation and termination, particularly upon ribosome stalling at specific amino acid sequence contexts. Binds between the exit (E) and peptidyl (P) site of the ribosome and promotes rescue of stalled ribosome: specifically required for efficient translation of polyproline-containing peptides as well as other motifs that stall the ribosome. Acts as ribosome quality control (RQC) cofactor by joining the RQC complex to facilitate peptidyl transfer during CAT tailing step.</text>
</comment>
<evidence type="ECO:0000256" key="4">
    <source>
        <dbReference type="RuleBase" id="RU362005"/>
    </source>
</evidence>
<dbReference type="InterPro" id="IPR048670">
    <property type="entry name" value="IF5A-like_N"/>
</dbReference>
<evidence type="ECO:0000256" key="1">
    <source>
        <dbReference type="ARBA" id="ARBA00006016"/>
    </source>
</evidence>
<proteinExistence type="inferred from homology"/>
<dbReference type="InterPro" id="IPR008991">
    <property type="entry name" value="Translation_prot_SH3-like_sf"/>
</dbReference>
<sequence>MEHQIDFQSGDAGASETIPIQAGSVKKGIHVVIKGNPCKVIDITTSKTGKHGHAKASITGVDIFTGKKYQDISPTSHNIMQPIVNRKDYQLIEIAEDGFMTLMDEEGLIREDLALDDDNELLYTSIKKDFKANKNLNVTILKSMQKEKIISYKEIED</sequence>
<evidence type="ECO:0000256" key="2">
    <source>
        <dbReference type="ARBA" id="ARBA00022917"/>
    </source>
</evidence>
<dbReference type="GO" id="GO:0045901">
    <property type="term" value="P:positive regulation of translational elongation"/>
    <property type="evidence" value="ECO:0007669"/>
    <property type="project" value="UniProtKB-UniRule"/>
</dbReference>
<dbReference type="InterPro" id="IPR012340">
    <property type="entry name" value="NA-bd_OB-fold"/>
</dbReference>
<evidence type="ECO:0000313" key="7">
    <source>
        <dbReference type="Proteomes" id="UP000243348"/>
    </source>
</evidence>
<evidence type="ECO:0000313" key="6">
    <source>
        <dbReference type="EMBL" id="AFP65430.1"/>
    </source>
</evidence>
<dbReference type="InterPro" id="IPR001884">
    <property type="entry name" value="IF5A-like"/>
</dbReference>
<dbReference type="Gene3D" id="2.30.30.30">
    <property type="match status" value="1"/>
</dbReference>
<protein>
    <recommendedName>
        <fullName evidence="4">Eukaryotic translation initiation factor 5A</fullName>
        <shortName evidence="4">eIF-5A</shortName>
    </recommendedName>
</protein>
<dbReference type="PANTHER" id="PTHR11673">
    <property type="entry name" value="TRANSLATION INITIATION FACTOR 5A FAMILY MEMBER"/>
    <property type="match status" value="1"/>
</dbReference>
<dbReference type="InterPro" id="IPR020189">
    <property type="entry name" value="IF5A_C"/>
</dbReference>
<dbReference type="EMBL" id="CP003681">
    <property type="protein sequence ID" value="AFP65430.1"/>
    <property type="molecule type" value="Genomic_DNA"/>
</dbReference>
<dbReference type="GO" id="GO:0045905">
    <property type="term" value="P:positive regulation of translational termination"/>
    <property type="evidence" value="ECO:0007669"/>
    <property type="project" value="UniProtKB-UniRule"/>
</dbReference>
<reference evidence="6 7" key="1">
    <citation type="journal article" date="2012" name="Genome Biol. Evol.">
        <title>Nucleomorph genome sequence of the cryptophyte alga Chroomonas mesostigmatica CCMP1168 reveals lineage-specific gene loss and genome complexity.</title>
        <authorList>
            <person name="Moore C.E."/>
            <person name="Curtis B."/>
            <person name="Mills T."/>
            <person name="Tanifuji G."/>
            <person name="Archibald J.M."/>
        </authorList>
    </citation>
    <scope>NUCLEOTIDE SEQUENCE [LARGE SCALE GENOMIC DNA]</scope>
    <source>
        <strain evidence="6 7">CCMP1168</strain>
    </source>
</reference>
<dbReference type="GO" id="GO:0043022">
    <property type="term" value="F:ribosome binding"/>
    <property type="evidence" value="ECO:0007669"/>
    <property type="project" value="UniProtKB-UniRule"/>
</dbReference>
<dbReference type="SUPFAM" id="SSF50104">
    <property type="entry name" value="Translation proteins SH3-like domain"/>
    <property type="match status" value="1"/>
</dbReference>
<dbReference type="FunFam" id="2.30.30.30:FF:000080">
    <property type="entry name" value="Eukaryotic translation initiation factor 5A"/>
    <property type="match status" value="1"/>
</dbReference>